<dbReference type="CDD" id="cd02440">
    <property type="entry name" value="AdoMet_MTases"/>
    <property type="match status" value="1"/>
</dbReference>
<name>A0A3G8XKZ7_9FLAO</name>
<organism evidence="1 2">
    <name type="scientific">Kaistella carnis</name>
    <dbReference type="NCBI Taxonomy" id="1241979"/>
    <lineage>
        <taxon>Bacteria</taxon>
        <taxon>Pseudomonadati</taxon>
        <taxon>Bacteroidota</taxon>
        <taxon>Flavobacteriia</taxon>
        <taxon>Flavobacteriales</taxon>
        <taxon>Weeksellaceae</taxon>
        <taxon>Chryseobacterium group</taxon>
        <taxon>Kaistella</taxon>
    </lineage>
</organism>
<keyword evidence="1" id="KW-0808">Transferase</keyword>
<dbReference type="Proteomes" id="UP000270185">
    <property type="component" value="Chromosome"/>
</dbReference>
<dbReference type="EMBL" id="CP034159">
    <property type="protein sequence ID" value="AZI32407.1"/>
    <property type="molecule type" value="Genomic_DNA"/>
</dbReference>
<dbReference type="KEGG" id="ccas:EIB73_04065"/>
<gene>
    <name evidence="1" type="ORF">EIB73_04065</name>
</gene>
<dbReference type="AlphaFoldDB" id="A0A3G8XKZ7"/>
<keyword evidence="1" id="KW-0489">Methyltransferase</keyword>
<dbReference type="PANTHER" id="PTHR43861">
    <property type="entry name" value="TRANS-ACONITATE 2-METHYLTRANSFERASE-RELATED"/>
    <property type="match status" value="1"/>
</dbReference>
<accession>A0A3G8XKZ7</accession>
<proteinExistence type="predicted"/>
<dbReference type="GO" id="GO:0009312">
    <property type="term" value="P:oligosaccharide biosynthetic process"/>
    <property type="evidence" value="ECO:0007669"/>
    <property type="project" value="InterPro"/>
</dbReference>
<reference evidence="2" key="1">
    <citation type="submission" date="2018-11" db="EMBL/GenBank/DDBJ databases">
        <title>Proposal to divide the Flavobacteriaceae and reorganize its genera based on Amino Acid Identity values calculated from whole genome sequences.</title>
        <authorList>
            <person name="Nicholson A.C."/>
            <person name="Gulvik C.A."/>
            <person name="Whitney A.M."/>
            <person name="Humrighouse B.W."/>
            <person name="Bell M."/>
            <person name="Holmes B."/>
            <person name="Steigerwalt A.G."/>
            <person name="Villarma A."/>
            <person name="Sheth M."/>
            <person name="Batra D."/>
            <person name="Pryor J."/>
            <person name="Bernardet J.-F."/>
            <person name="Hugo C."/>
            <person name="Kampfer P."/>
            <person name="Newman J.D."/>
            <person name="McQuiston J.R."/>
        </authorList>
    </citation>
    <scope>NUCLEOTIDE SEQUENCE [LARGE SCALE GENOMIC DNA]</scope>
    <source>
        <strain evidence="2">G0081</strain>
    </source>
</reference>
<evidence type="ECO:0000313" key="2">
    <source>
        <dbReference type="Proteomes" id="UP000270185"/>
    </source>
</evidence>
<dbReference type="GO" id="GO:0008757">
    <property type="term" value="F:S-adenosylmethionine-dependent methyltransferase activity"/>
    <property type="evidence" value="ECO:0007669"/>
    <property type="project" value="InterPro"/>
</dbReference>
<dbReference type="Gene3D" id="3.40.50.150">
    <property type="entry name" value="Vaccinia Virus protein VP39"/>
    <property type="match status" value="1"/>
</dbReference>
<dbReference type="GO" id="GO:0032259">
    <property type="term" value="P:methylation"/>
    <property type="evidence" value="ECO:0007669"/>
    <property type="project" value="UniProtKB-KW"/>
</dbReference>
<protein>
    <submittedName>
        <fullName evidence="1">Methyltransferase</fullName>
    </submittedName>
</protein>
<dbReference type="SUPFAM" id="SSF53335">
    <property type="entry name" value="S-adenosyl-L-methionine-dependent methyltransferases"/>
    <property type="match status" value="1"/>
</dbReference>
<keyword evidence="2" id="KW-1185">Reference proteome</keyword>
<dbReference type="RefSeq" id="WP_125022876.1">
    <property type="nucleotide sequence ID" value="NZ_CP034159.1"/>
</dbReference>
<dbReference type="InterPro" id="IPR008715">
    <property type="entry name" value="SAM-MeTfrase_NodS-like"/>
</dbReference>
<dbReference type="OrthoDB" id="9790023at2"/>
<evidence type="ECO:0000313" key="1">
    <source>
        <dbReference type="EMBL" id="AZI32407.1"/>
    </source>
</evidence>
<dbReference type="Pfam" id="PF05401">
    <property type="entry name" value="NodS"/>
    <property type="match status" value="1"/>
</dbReference>
<dbReference type="InterPro" id="IPR029063">
    <property type="entry name" value="SAM-dependent_MTases_sf"/>
</dbReference>
<sequence length="194" mass="22612">MEKKETLSADYFAQVYDAQDDPWNFETSPYEAQKYTATIQALPNSHYRKAWEIGCSIGVLTKMLAEKCLNLLATDVSEKALDFAKVRCNDVPNVTFKKLSFPQELPDDRFDLILISEVAYYLSEEDWKLSIHKVYDLLPENGEIVLVHWLPEVPDYPQTGDQVHYSFKKEIGAKMNNVFKTRTEQYRIDVWRKS</sequence>
<dbReference type="PANTHER" id="PTHR43861:SF1">
    <property type="entry name" value="TRANS-ACONITATE 2-METHYLTRANSFERASE"/>
    <property type="match status" value="1"/>
</dbReference>